<feature type="transmembrane region" description="Helical" evidence="1">
    <location>
        <begin position="64"/>
        <end position="81"/>
    </location>
</feature>
<keyword evidence="1" id="KW-0472">Membrane</keyword>
<keyword evidence="3" id="KW-1185">Reference proteome</keyword>
<keyword evidence="1" id="KW-1133">Transmembrane helix</keyword>
<evidence type="ECO:0000313" key="2">
    <source>
        <dbReference type="EMBL" id="ETX08807.1"/>
    </source>
</evidence>
<sequence length="124" mass="13918">MQDNIQLLMFLIKIHREEVQNHLTTVGSVFYWTITIILGITAAIFGASSGSSWIKTDFALERGVIVIAAITSNILICMLACREMIHAFRGFNENAKVVADVSILLGFFERDKFAQSHDPIYHSD</sequence>
<evidence type="ECO:0000313" key="3">
    <source>
        <dbReference type="Proteomes" id="UP000019140"/>
    </source>
</evidence>
<organism evidence="2 3">
    <name type="scientific">Candidatus Entotheonella gemina</name>
    <dbReference type="NCBI Taxonomy" id="1429439"/>
    <lineage>
        <taxon>Bacteria</taxon>
        <taxon>Pseudomonadati</taxon>
        <taxon>Nitrospinota/Tectimicrobiota group</taxon>
        <taxon>Candidatus Tectimicrobiota</taxon>
        <taxon>Candidatus Entotheonellia</taxon>
        <taxon>Candidatus Entotheonellales</taxon>
        <taxon>Candidatus Entotheonellaceae</taxon>
        <taxon>Candidatus Entotheonella</taxon>
    </lineage>
</organism>
<accession>W4MGJ7</accession>
<keyword evidence="1" id="KW-0812">Transmembrane</keyword>
<dbReference type="Proteomes" id="UP000019140">
    <property type="component" value="Unassembled WGS sequence"/>
</dbReference>
<reference evidence="2 3" key="1">
    <citation type="journal article" date="2014" name="Nature">
        <title>An environmental bacterial taxon with a large and distinct metabolic repertoire.</title>
        <authorList>
            <person name="Wilson M.C."/>
            <person name="Mori T."/>
            <person name="Ruckert C."/>
            <person name="Uria A.R."/>
            <person name="Helf M.J."/>
            <person name="Takada K."/>
            <person name="Gernert C."/>
            <person name="Steffens U.A."/>
            <person name="Heycke N."/>
            <person name="Schmitt S."/>
            <person name="Rinke C."/>
            <person name="Helfrich E.J."/>
            <person name="Brachmann A.O."/>
            <person name="Gurgui C."/>
            <person name="Wakimoto T."/>
            <person name="Kracht M."/>
            <person name="Crusemann M."/>
            <person name="Hentschel U."/>
            <person name="Abe I."/>
            <person name="Matsunaga S."/>
            <person name="Kalinowski J."/>
            <person name="Takeyama H."/>
            <person name="Piel J."/>
        </authorList>
    </citation>
    <scope>NUCLEOTIDE SEQUENCE [LARGE SCALE GENOMIC DNA]</scope>
    <source>
        <strain evidence="3">TSY2</strain>
    </source>
</reference>
<name>W4MGJ7_9BACT</name>
<comment type="caution">
    <text evidence="2">The sequence shown here is derived from an EMBL/GenBank/DDBJ whole genome shotgun (WGS) entry which is preliminary data.</text>
</comment>
<dbReference type="HOGENOM" id="CLU_1999737_0_0_7"/>
<evidence type="ECO:0000256" key="1">
    <source>
        <dbReference type="SAM" id="Phobius"/>
    </source>
</evidence>
<dbReference type="AlphaFoldDB" id="W4MGJ7"/>
<proteinExistence type="predicted"/>
<gene>
    <name evidence="2" type="ORF">ETSY2_03200</name>
</gene>
<protein>
    <submittedName>
        <fullName evidence="2">Uncharacterized protein</fullName>
    </submittedName>
</protein>
<dbReference type="EMBL" id="AZHX01000128">
    <property type="protein sequence ID" value="ETX08807.1"/>
    <property type="molecule type" value="Genomic_DNA"/>
</dbReference>
<feature type="transmembrane region" description="Helical" evidence="1">
    <location>
        <begin position="21"/>
        <end position="44"/>
    </location>
</feature>